<dbReference type="Proteomes" id="UP000828390">
    <property type="component" value="Unassembled WGS sequence"/>
</dbReference>
<sequence>MMARLGTLSAHKIASATGMLSPTHATDATAMHPHTWLFDMTTDRCVQPSILVLDDN</sequence>
<dbReference type="EMBL" id="JAIWYP010000002">
    <property type="protein sequence ID" value="KAH3861615.1"/>
    <property type="molecule type" value="Genomic_DNA"/>
</dbReference>
<gene>
    <name evidence="1" type="ORF">DPMN_024548</name>
</gene>
<evidence type="ECO:0000313" key="2">
    <source>
        <dbReference type="Proteomes" id="UP000828390"/>
    </source>
</evidence>
<reference evidence="1" key="2">
    <citation type="submission" date="2020-11" db="EMBL/GenBank/DDBJ databases">
        <authorList>
            <person name="McCartney M.A."/>
            <person name="Auch B."/>
            <person name="Kono T."/>
            <person name="Mallez S."/>
            <person name="Becker A."/>
            <person name="Gohl D.M."/>
            <person name="Silverstein K.A.T."/>
            <person name="Koren S."/>
            <person name="Bechman K.B."/>
            <person name="Herman A."/>
            <person name="Abrahante J.E."/>
            <person name="Garbe J."/>
        </authorList>
    </citation>
    <scope>NUCLEOTIDE SEQUENCE</scope>
    <source>
        <strain evidence="1">Duluth1</strain>
        <tissue evidence="1">Whole animal</tissue>
    </source>
</reference>
<proteinExistence type="predicted"/>
<name>A0A9D4RCS9_DREPO</name>
<organism evidence="1 2">
    <name type="scientific">Dreissena polymorpha</name>
    <name type="common">Zebra mussel</name>
    <name type="synonym">Mytilus polymorpha</name>
    <dbReference type="NCBI Taxonomy" id="45954"/>
    <lineage>
        <taxon>Eukaryota</taxon>
        <taxon>Metazoa</taxon>
        <taxon>Spiralia</taxon>
        <taxon>Lophotrochozoa</taxon>
        <taxon>Mollusca</taxon>
        <taxon>Bivalvia</taxon>
        <taxon>Autobranchia</taxon>
        <taxon>Heteroconchia</taxon>
        <taxon>Euheterodonta</taxon>
        <taxon>Imparidentia</taxon>
        <taxon>Neoheterodontei</taxon>
        <taxon>Myida</taxon>
        <taxon>Dreissenoidea</taxon>
        <taxon>Dreissenidae</taxon>
        <taxon>Dreissena</taxon>
    </lineage>
</organism>
<keyword evidence="2" id="KW-1185">Reference proteome</keyword>
<accession>A0A9D4RCS9</accession>
<reference evidence="1" key="1">
    <citation type="journal article" date="2019" name="bioRxiv">
        <title>The Genome of the Zebra Mussel, Dreissena polymorpha: A Resource for Invasive Species Research.</title>
        <authorList>
            <person name="McCartney M.A."/>
            <person name="Auch B."/>
            <person name="Kono T."/>
            <person name="Mallez S."/>
            <person name="Zhang Y."/>
            <person name="Obille A."/>
            <person name="Becker A."/>
            <person name="Abrahante J.E."/>
            <person name="Garbe J."/>
            <person name="Badalamenti J.P."/>
            <person name="Herman A."/>
            <person name="Mangelson H."/>
            <person name="Liachko I."/>
            <person name="Sullivan S."/>
            <person name="Sone E.D."/>
            <person name="Koren S."/>
            <person name="Silverstein K.A.T."/>
            <person name="Beckman K.B."/>
            <person name="Gohl D.M."/>
        </authorList>
    </citation>
    <scope>NUCLEOTIDE SEQUENCE</scope>
    <source>
        <strain evidence="1">Duluth1</strain>
        <tissue evidence="1">Whole animal</tissue>
    </source>
</reference>
<evidence type="ECO:0000313" key="1">
    <source>
        <dbReference type="EMBL" id="KAH3861615.1"/>
    </source>
</evidence>
<dbReference type="AlphaFoldDB" id="A0A9D4RCS9"/>
<comment type="caution">
    <text evidence="1">The sequence shown here is derived from an EMBL/GenBank/DDBJ whole genome shotgun (WGS) entry which is preliminary data.</text>
</comment>
<protein>
    <submittedName>
        <fullName evidence="1">Uncharacterized protein</fullName>
    </submittedName>
</protein>